<dbReference type="AlphaFoldDB" id="A0AAD9XE70"/>
<comment type="caution">
    <text evidence="1">The sequence shown here is derived from an EMBL/GenBank/DDBJ whole genome shotgun (WGS) entry which is preliminary data.</text>
</comment>
<accession>A0AAD9XE70</accession>
<reference evidence="1" key="1">
    <citation type="journal article" date="2023" name="Plant J.">
        <title>Genome sequences and population genomics provide insights into the demographic history, inbreeding, and mutation load of two 'living fossil' tree species of Dipteronia.</title>
        <authorList>
            <person name="Feng Y."/>
            <person name="Comes H.P."/>
            <person name="Chen J."/>
            <person name="Zhu S."/>
            <person name="Lu R."/>
            <person name="Zhang X."/>
            <person name="Li P."/>
            <person name="Qiu J."/>
            <person name="Olsen K.M."/>
            <person name="Qiu Y."/>
        </authorList>
    </citation>
    <scope>NUCLEOTIDE SEQUENCE</scope>
    <source>
        <strain evidence="1">KIB01</strain>
    </source>
</reference>
<evidence type="ECO:0008006" key="3">
    <source>
        <dbReference type="Google" id="ProtNLM"/>
    </source>
</evidence>
<proteinExistence type="predicted"/>
<organism evidence="1 2">
    <name type="scientific">Dipteronia dyeriana</name>
    <dbReference type="NCBI Taxonomy" id="168575"/>
    <lineage>
        <taxon>Eukaryota</taxon>
        <taxon>Viridiplantae</taxon>
        <taxon>Streptophyta</taxon>
        <taxon>Embryophyta</taxon>
        <taxon>Tracheophyta</taxon>
        <taxon>Spermatophyta</taxon>
        <taxon>Magnoliopsida</taxon>
        <taxon>eudicotyledons</taxon>
        <taxon>Gunneridae</taxon>
        <taxon>Pentapetalae</taxon>
        <taxon>rosids</taxon>
        <taxon>malvids</taxon>
        <taxon>Sapindales</taxon>
        <taxon>Sapindaceae</taxon>
        <taxon>Hippocastanoideae</taxon>
        <taxon>Acereae</taxon>
        <taxon>Dipteronia</taxon>
    </lineage>
</organism>
<dbReference type="EMBL" id="JANJYI010000003">
    <property type="protein sequence ID" value="KAK2657710.1"/>
    <property type="molecule type" value="Genomic_DNA"/>
</dbReference>
<gene>
    <name evidence="1" type="ORF">Ddye_010762</name>
</gene>
<name>A0AAD9XE70_9ROSI</name>
<dbReference type="PANTHER" id="PTHR33710">
    <property type="entry name" value="BNAC02G09200D PROTEIN"/>
    <property type="match status" value="1"/>
</dbReference>
<evidence type="ECO:0000313" key="2">
    <source>
        <dbReference type="Proteomes" id="UP001280121"/>
    </source>
</evidence>
<sequence length="321" mass="37385">MFLMETNVNRARMEALRVKLDFVGKLVVNCFGKSGGLCLFWSANIQVVLSSYSLAHIDVRLVSSYNRSWRLTGFSGNPDTNQSIHSWKLLRRLAGVLKDWNLRSGFRETVDDCAFEYLGYVGPYFAWCNKREGEALIHERLDRCVGSLEWKLLFPNFKVSQLDYWCSDLEFTDTLVASGEAKRKRSWKSIQLIESQLDHKLETEERYWKQRSRIDWLKYGDRSTHFFHKKATFMKAHNKIKGLLGDDGQWHESKRGMERIILDYFGHLFQSGNPSQTDISEILEGVQPTLSSSMSRFLDFAFTEDDIKKAVWDGLPPLFYQ</sequence>
<evidence type="ECO:0000313" key="1">
    <source>
        <dbReference type="EMBL" id="KAK2657710.1"/>
    </source>
</evidence>
<dbReference type="Proteomes" id="UP001280121">
    <property type="component" value="Unassembled WGS sequence"/>
</dbReference>
<keyword evidence="2" id="KW-1185">Reference proteome</keyword>
<dbReference type="PANTHER" id="PTHR33710:SF77">
    <property type="entry name" value="DNASE I-LIKE SUPERFAMILY PROTEIN"/>
    <property type="match status" value="1"/>
</dbReference>
<protein>
    <recommendedName>
        <fullName evidence="3">Reverse transcriptase</fullName>
    </recommendedName>
</protein>